<proteinExistence type="predicted"/>
<organism evidence="4 5">
    <name type="scientific">Desulfobacula phenolica</name>
    <dbReference type="NCBI Taxonomy" id="90732"/>
    <lineage>
        <taxon>Bacteria</taxon>
        <taxon>Pseudomonadati</taxon>
        <taxon>Thermodesulfobacteriota</taxon>
        <taxon>Desulfobacteria</taxon>
        <taxon>Desulfobacterales</taxon>
        <taxon>Desulfobacteraceae</taxon>
        <taxon>Desulfobacula</taxon>
    </lineage>
</organism>
<dbReference type="RefSeq" id="WP_092236099.1">
    <property type="nucleotide sequence ID" value="NZ_FNLL01000009.1"/>
</dbReference>
<dbReference type="InterPro" id="IPR029028">
    <property type="entry name" value="Alpha/beta_knot_MTases"/>
</dbReference>
<feature type="domain" description="tRNA/rRNA methyltransferase SpoU type" evidence="3">
    <location>
        <begin position="21"/>
        <end position="157"/>
    </location>
</feature>
<evidence type="ECO:0000313" key="5">
    <source>
        <dbReference type="Proteomes" id="UP000199608"/>
    </source>
</evidence>
<dbReference type="GO" id="GO:0003723">
    <property type="term" value="F:RNA binding"/>
    <property type="evidence" value="ECO:0007669"/>
    <property type="project" value="InterPro"/>
</dbReference>
<dbReference type="SUPFAM" id="SSF75217">
    <property type="entry name" value="alpha/beta knot"/>
    <property type="match status" value="1"/>
</dbReference>
<dbReference type="AlphaFoldDB" id="A0A1H2ITZ7"/>
<evidence type="ECO:0000259" key="3">
    <source>
        <dbReference type="Pfam" id="PF00588"/>
    </source>
</evidence>
<dbReference type="InterPro" id="IPR029026">
    <property type="entry name" value="tRNA_m1G_MTases_N"/>
</dbReference>
<reference evidence="5" key="1">
    <citation type="submission" date="2016-10" db="EMBL/GenBank/DDBJ databases">
        <authorList>
            <person name="Varghese N."/>
            <person name="Submissions S."/>
        </authorList>
    </citation>
    <scope>NUCLEOTIDE SEQUENCE [LARGE SCALE GENOMIC DNA]</scope>
    <source>
        <strain evidence="5">DSM 3384</strain>
    </source>
</reference>
<dbReference type="Gene3D" id="3.40.1280.10">
    <property type="match status" value="1"/>
</dbReference>
<keyword evidence="5" id="KW-1185">Reference proteome</keyword>
<dbReference type="InterPro" id="IPR001537">
    <property type="entry name" value="SpoU_MeTrfase"/>
</dbReference>
<evidence type="ECO:0000256" key="2">
    <source>
        <dbReference type="ARBA" id="ARBA00022679"/>
    </source>
</evidence>
<name>A0A1H2ITZ7_9BACT</name>
<accession>A0A1H2ITZ7</accession>
<keyword evidence="1 4" id="KW-0489">Methyltransferase</keyword>
<evidence type="ECO:0000313" key="4">
    <source>
        <dbReference type="EMBL" id="SDU47637.1"/>
    </source>
</evidence>
<dbReference type="Pfam" id="PF00588">
    <property type="entry name" value="SpoU_methylase"/>
    <property type="match status" value="1"/>
</dbReference>
<dbReference type="PANTHER" id="PTHR12029">
    <property type="entry name" value="RNA METHYLTRANSFERASE"/>
    <property type="match status" value="1"/>
</dbReference>
<dbReference type="PANTHER" id="PTHR12029:SF11">
    <property type="entry name" value="METHYLTRANSFERASE TARBP1-RELATED"/>
    <property type="match status" value="1"/>
</dbReference>
<dbReference type="InterPro" id="IPR045330">
    <property type="entry name" value="TRM3/TARBP1"/>
</dbReference>
<keyword evidence="2" id="KW-0808">Transferase</keyword>
<dbReference type="EMBL" id="FNLL01000009">
    <property type="protein sequence ID" value="SDU47637.1"/>
    <property type="molecule type" value="Genomic_DNA"/>
</dbReference>
<gene>
    <name evidence="4" type="ORF">SAMN04487931_109179</name>
</gene>
<protein>
    <submittedName>
        <fullName evidence="4">SpoU rRNA Methylase family protein</fullName>
    </submittedName>
</protein>
<dbReference type="Proteomes" id="UP000199608">
    <property type="component" value="Unassembled WGS sequence"/>
</dbReference>
<dbReference type="GO" id="GO:0016423">
    <property type="term" value="F:tRNA (guanine) methyltransferase activity"/>
    <property type="evidence" value="ECO:0007669"/>
    <property type="project" value="TreeGrafter"/>
</dbReference>
<sequence length="166" mass="18526">MGKFEHQRHKFRTGLIQPRELIIACVPMRSNVNISQIARTASACAVEKMIICGNASLISKIARDATSELTVSTHRSLGPVLKKLKADGYSIVGIEQTSNSQNIHHFFFKRRSVLVVGNERLGIKDDILELLDEVIEIPVWGMPHSYNAASAANMALYEYCRQFPEG</sequence>
<evidence type="ECO:0000256" key="1">
    <source>
        <dbReference type="ARBA" id="ARBA00022603"/>
    </source>
</evidence>
<dbReference type="GO" id="GO:0030488">
    <property type="term" value="P:tRNA methylation"/>
    <property type="evidence" value="ECO:0007669"/>
    <property type="project" value="TreeGrafter"/>
</dbReference>